<organism evidence="2 3">
    <name type="scientific">Rhodococcoides kroppenstedtii</name>
    <dbReference type="NCBI Taxonomy" id="293050"/>
    <lineage>
        <taxon>Bacteria</taxon>
        <taxon>Bacillati</taxon>
        <taxon>Actinomycetota</taxon>
        <taxon>Actinomycetes</taxon>
        <taxon>Mycobacteriales</taxon>
        <taxon>Nocardiaceae</taxon>
        <taxon>Rhodococcoides</taxon>
    </lineage>
</organism>
<evidence type="ECO:0000313" key="2">
    <source>
        <dbReference type="EMBL" id="SFA42908.1"/>
    </source>
</evidence>
<gene>
    <name evidence="1" type="ORF">HQ605_16225</name>
    <name evidence="2" type="ORF">SAMN05444374_102337</name>
</gene>
<accession>A0A1I0STP3</accession>
<dbReference type="AlphaFoldDB" id="A0A1I0STP3"/>
<dbReference type="Proteomes" id="UP001520140">
    <property type="component" value="Unassembled WGS sequence"/>
</dbReference>
<name>A0A1I0STP3_9NOCA</name>
<dbReference type="Proteomes" id="UP000182054">
    <property type="component" value="Unassembled WGS sequence"/>
</dbReference>
<dbReference type="GeneID" id="85484805"/>
<dbReference type="RefSeq" id="WP_139203815.1">
    <property type="nucleotide sequence ID" value="NZ_FOJN01000002.1"/>
</dbReference>
<evidence type="ECO:0000313" key="3">
    <source>
        <dbReference type="Proteomes" id="UP000182054"/>
    </source>
</evidence>
<evidence type="ECO:0000313" key="4">
    <source>
        <dbReference type="Proteomes" id="UP001520140"/>
    </source>
</evidence>
<dbReference type="EMBL" id="JABUKG010000019">
    <property type="protein sequence ID" value="MBY6322372.1"/>
    <property type="molecule type" value="Genomic_DNA"/>
</dbReference>
<sequence length="67" mass="6935">MEIRTAFAITATRRGGNTAAAAYRGGNTAVAPVVSRVAPVALLPRGARERRVAPESVMTGPLRESSA</sequence>
<reference evidence="1 4" key="2">
    <citation type="submission" date="2020-06" db="EMBL/GenBank/DDBJ databases">
        <title>Taxonomy, biology and ecology of Rhodococcus bacteria occurring in California pistachio and other woody hosts as revealed by genome sequence analyses.</title>
        <authorList>
            <person name="Gai Y."/>
            <person name="Riely B."/>
        </authorList>
    </citation>
    <scope>NUCLEOTIDE SEQUENCE [LARGE SCALE GENOMIC DNA]</scope>
    <source>
        <strain evidence="1 4">BP-284</strain>
    </source>
</reference>
<protein>
    <submittedName>
        <fullName evidence="2">Uncharacterized protein</fullName>
    </submittedName>
</protein>
<dbReference type="EMBL" id="FOJN01000002">
    <property type="protein sequence ID" value="SFA42908.1"/>
    <property type="molecule type" value="Genomic_DNA"/>
</dbReference>
<keyword evidence="4" id="KW-1185">Reference proteome</keyword>
<evidence type="ECO:0000313" key="1">
    <source>
        <dbReference type="EMBL" id="MBY6322372.1"/>
    </source>
</evidence>
<reference evidence="2 3" key="1">
    <citation type="submission" date="2016-10" db="EMBL/GenBank/DDBJ databases">
        <authorList>
            <person name="de Groot N.N."/>
        </authorList>
    </citation>
    <scope>NUCLEOTIDE SEQUENCE [LARGE SCALE GENOMIC DNA]</scope>
    <source>
        <strain evidence="2 3">DSM 44908</strain>
    </source>
</reference>
<proteinExistence type="predicted"/>